<evidence type="ECO:0000313" key="2">
    <source>
        <dbReference type="Proteomes" id="UP000076502"/>
    </source>
</evidence>
<protein>
    <submittedName>
        <fullName evidence="1">Uncharacterized protein</fullName>
    </submittedName>
</protein>
<dbReference type="EMBL" id="KQ434878">
    <property type="protein sequence ID" value="KZC09911.1"/>
    <property type="molecule type" value="Genomic_DNA"/>
</dbReference>
<sequence length="71" mass="8229">MTSMGVKVGHCETWIVLCERGDSLRRNIGTVLEEFLDVVISNHEYRVHISSTSDFQRTLRTHSLNYWAYGL</sequence>
<accession>A0A154PDK0</accession>
<dbReference type="Proteomes" id="UP000076502">
    <property type="component" value="Unassembled WGS sequence"/>
</dbReference>
<proteinExistence type="predicted"/>
<name>A0A154PDK0_DUFNO</name>
<evidence type="ECO:0000313" key="1">
    <source>
        <dbReference type="EMBL" id="KZC09911.1"/>
    </source>
</evidence>
<gene>
    <name evidence="1" type="ORF">WN55_00557</name>
</gene>
<reference evidence="1 2" key="1">
    <citation type="submission" date="2015-07" db="EMBL/GenBank/DDBJ databases">
        <title>The genome of Dufourea novaeangliae.</title>
        <authorList>
            <person name="Pan H."/>
            <person name="Kapheim K."/>
        </authorList>
    </citation>
    <scope>NUCLEOTIDE SEQUENCE [LARGE SCALE GENOMIC DNA]</scope>
    <source>
        <strain evidence="1">0120121106</strain>
        <tissue evidence="1">Whole body</tissue>
    </source>
</reference>
<organism evidence="1 2">
    <name type="scientific">Dufourea novaeangliae</name>
    <name type="common">Sweat bee</name>
    <dbReference type="NCBI Taxonomy" id="178035"/>
    <lineage>
        <taxon>Eukaryota</taxon>
        <taxon>Metazoa</taxon>
        <taxon>Ecdysozoa</taxon>
        <taxon>Arthropoda</taxon>
        <taxon>Hexapoda</taxon>
        <taxon>Insecta</taxon>
        <taxon>Pterygota</taxon>
        <taxon>Neoptera</taxon>
        <taxon>Endopterygota</taxon>
        <taxon>Hymenoptera</taxon>
        <taxon>Apocrita</taxon>
        <taxon>Aculeata</taxon>
        <taxon>Apoidea</taxon>
        <taxon>Anthophila</taxon>
        <taxon>Halictidae</taxon>
        <taxon>Rophitinae</taxon>
        <taxon>Dufourea</taxon>
    </lineage>
</organism>
<dbReference type="AlphaFoldDB" id="A0A154PDK0"/>
<keyword evidence="2" id="KW-1185">Reference proteome</keyword>